<name>C6EQF7_CAMJU</name>
<dbReference type="CAZy" id="GT2">
    <property type="family name" value="Glycosyltransferase Family 2"/>
</dbReference>
<feature type="domain" description="Glycosyltransferase 2-like prokaryotic type" evidence="1">
    <location>
        <begin position="8"/>
        <end position="284"/>
    </location>
</feature>
<organism evidence="2">
    <name type="scientific">Campylobacter jejuni</name>
    <dbReference type="NCBI Taxonomy" id="197"/>
    <lineage>
        <taxon>Bacteria</taxon>
        <taxon>Pseudomonadati</taxon>
        <taxon>Campylobacterota</taxon>
        <taxon>Epsilonproteobacteria</taxon>
        <taxon>Campylobacterales</taxon>
        <taxon>Campylobacteraceae</taxon>
        <taxon>Campylobacter</taxon>
    </lineage>
</organism>
<dbReference type="CDD" id="cd00761">
    <property type="entry name" value="Glyco_tranf_GTA_type"/>
    <property type="match status" value="1"/>
</dbReference>
<accession>C6EQF7</accession>
<proteinExistence type="predicted"/>
<dbReference type="InterPro" id="IPR029044">
    <property type="entry name" value="Nucleotide-diphossugar_trans"/>
</dbReference>
<dbReference type="InterPro" id="IPR019290">
    <property type="entry name" value="GlycosylTrfase-like_prok"/>
</dbReference>
<protein>
    <recommendedName>
        <fullName evidence="1">Glycosyltransferase 2-like prokaryotic type domain-containing protein</fullName>
    </recommendedName>
</protein>
<dbReference type="SUPFAM" id="SSF53448">
    <property type="entry name" value="Nucleotide-diphospho-sugar transferases"/>
    <property type="match status" value="1"/>
</dbReference>
<evidence type="ECO:0000313" key="2">
    <source>
        <dbReference type="EMBL" id="ABX61078.1"/>
    </source>
</evidence>
<dbReference type="EMBL" id="EU200439">
    <property type="protein sequence ID" value="ABX61078.1"/>
    <property type="molecule type" value="Genomic_DNA"/>
</dbReference>
<dbReference type="AlphaFoldDB" id="C6EQF7"/>
<evidence type="ECO:0000259" key="1">
    <source>
        <dbReference type="Pfam" id="PF10111"/>
    </source>
</evidence>
<dbReference type="Pfam" id="PF10111">
    <property type="entry name" value="Glyco_tranf_2_2"/>
    <property type="match status" value="1"/>
</dbReference>
<sequence>MFKMALLSVIIPFGLSKERPYIKKRVIEKAKYFKSDENIEFIFVEGFSSQNHNLKHYILKQNHIYLKDQDQKVFSQGKCRNLGASYANAKVILFLDLDCFISFENFEKILKLIQIKNITNNPNALVVLPVVYLTQKANEILKNYEIDFWDALIQEDLISGKKTFVKFFAPSSTSSLIINKHKFLELGGNNESFIGHGYEDFDFFVRVLKSCIKFEKMPFNLNYDSRNWNFYNFKGFRSWFSLLGYEACFYGIYMYHFWHIEPNQNGYMDRKHKNHKLFYKHLKNLKDYHLKPLKIANVKNVKNLALIREKYDFDSLSIYLGDFIYKNIDEIITIKEEDFKNYLNKEKISQILVDVNEYDSLKHFLKDYSCVYFKKGILPDSWLFFDENSDEIYKRKYWNFDLSATQIDETRVYFNSLSLEKKNEIIDFLKKNEIINDNDRYKFIFFLKNELYSFAKFGKFYQIIFNKQKLLTLNNCDKTFYSLQSFVYKPYLYEVKSMNIFSKILEFLGIYFIQSIISQTKFYRLVRKLCFNPKGFFKDSRKINFKKLNNESN</sequence>
<dbReference type="Gene3D" id="3.90.550.10">
    <property type="entry name" value="Spore Coat Polysaccharide Biosynthesis Protein SpsA, Chain A"/>
    <property type="match status" value="1"/>
</dbReference>
<reference evidence="2" key="1">
    <citation type="submission" date="2007-10" db="EMBL/GenBank/DDBJ databases">
        <title>Sequencing of C. jejuni ATCC 43457 capsule biosynthesis locus.</title>
        <authorList>
            <person name="Gilbert M."/>
            <person name="Karwaski M.-F."/>
            <person name="Leclerc S."/>
            <person name="Brochu D."/>
        </authorList>
    </citation>
    <scope>NUCLEOTIDE SEQUENCE</scope>
    <source>
        <strain evidence="2">ATCC 43457</strain>
    </source>
</reference>